<dbReference type="RefSeq" id="XP_028467561.1">
    <property type="nucleotide sequence ID" value="XM_028606755.1"/>
</dbReference>
<reference evidence="2 3" key="1">
    <citation type="journal article" date="2018" name="Mol. Ecol.">
        <title>The obligate alkalophilic soda-lake fungus Sodiomyces alkalinus has shifted to a protein diet.</title>
        <authorList>
            <person name="Grum-Grzhimaylo A.A."/>
            <person name="Falkoski D.L."/>
            <person name="van den Heuvel J."/>
            <person name="Valero-Jimenez C.A."/>
            <person name="Min B."/>
            <person name="Choi I.G."/>
            <person name="Lipzen A."/>
            <person name="Daum C.G."/>
            <person name="Aanen D.K."/>
            <person name="Tsang A."/>
            <person name="Henrissat B."/>
            <person name="Bilanenko E.N."/>
            <person name="de Vries R.P."/>
            <person name="van Kan J.A.L."/>
            <person name="Grigoriev I.V."/>
            <person name="Debets A.J.M."/>
        </authorList>
    </citation>
    <scope>NUCLEOTIDE SEQUENCE [LARGE SCALE GENOMIC DNA]</scope>
    <source>
        <strain evidence="2 3">F11</strain>
    </source>
</reference>
<organism evidence="2 3">
    <name type="scientific">Sodiomyces alkalinus (strain CBS 110278 / VKM F-3762 / F11)</name>
    <name type="common">Alkaliphilic filamentous fungus</name>
    <dbReference type="NCBI Taxonomy" id="1314773"/>
    <lineage>
        <taxon>Eukaryota</taxon>
        <taxon>Fungi</taxon>
        <taxon>Dikarya</taxon>
        <taxon>Ascomycota</taxon>
        <taxon>Pezizomycotina</taxon>
        <taxon>Sordariomycetes</taxon>
        <taxon>Hypocreomycetidae</taxon>
        <taxon>Glomerellales</taxon>
        <taxon>Plectosphaerellaceae</taxon>
        <taxon>Sodiomyces</taxon>
    </lineage>
</organism>
<evidence type="ECO:0000313" key="2">
    <source>
        <dbReference type="EMBL" id="ROT39755.1"/>
    </source>
</evidence>
<sequence>MRENKKKKSPARSKIISKSPATAGARINNKQFPTRPRHQCKIFRVGVVKELNAWCWGDALFRSGWAGPKAMIQEKWWMCERCHTEPSEIFVLLMLIQSDGLLYHAHVWGRRVEWISSAKRTTARRMYPERPEVGLRTQCFWPKSDGFLRGTVFVFGDAASVGVGGEDGPADKSLEEV</sequence>
<evidence type="ECO:0000313" key="3">
    <source>
        <dbReference type="Proteomes" id="UP000272025"/>
    </source>
</evidence>
<evidence type="ECO:0000256" key="1">
    <source>
        <dbReference type="SAM" id="MobiDB-lite"/>
    </source>
</evidence>
<name>A0A3N2PZH6_SODAK</name>
<dbReference type="Proteomes" id="UP000272025">
    <property type="component" value="Unassembled WGS sequence"/>
</dbReference>
<dbReference type="AlphaFoldDB" id="A0A3N2PZH6"/>
<feature type="region of interest" description="Disordered" evidence="1">
    <location>
        <begin position="1"/>
        <end position="21"/>
    </location>
</feature>
<gene>
    <name evidence="2" type="ORF">SODALDRAFT_137249</name>
</gene>
<protein>
    <submittedName>
        <fullName evidence="2">Uncharacterized protein</fullName>
    </submittedName>
</protein>
<feature type="compositionally biased region" description="Basic residues" evidence="1">
    <location>
        <begin position="1"/>
        <end position="11"/>
    </location>
</feature>
<dbReference type="EMBL" id="ML119053">
    <property type="protein sequence ID" value="ROT39755.1"/>
    <property type="molecule type" value="Genomic_DNA"/>
</dbReference>
<keyword evidence="3" id="KW-1185">Reference proteome</keyword>
<proteinExistence type="predicted"/>
<accession>A0A3N2PZH6</accession>
<dbReference type="GeneID" id="39575233"/>